<dbReference type="EMBL" id="BAAAHQ010000041">
    <property type="protein sequence ID" value="GAA0947967.1"/>
    <property type="molecule type" value="Genomic_DNA"/>
</dbReference>
<gene>
    <name evidence="1" type="ORF">GCM10009560_64910</name>
</gene>
<keyword evidence="2" id="KW-1185">Reference proteome</keyword>
<dbReference type="Proteomes" id="UP001501578">
    <property type="component" value="Unassembled WGS sequence"/>
</dbReference>
<dbReference type="RefSeq" id="WP_343953990.1">
    <property type="nucleotide sequence ID" value="NZ_BAAAHQ010000041.1"/>
</dbReference>
<proteinExistence type="predicted"/>
<evidence type="ECO:0000313" key="1">
    <source>
        <dbReference type="EMBL" id="GAA0947967.1"/>
    </source>
</evidence>
<protein>
    <submittedName>
        <fullName evidence="1">Uncharacterized protein</fullName>
    </submittedName>
</protein>
<evidence type="ECO:0000313" key="2">
    <source>
        <dbReference type="Proteomes" id="UP001501578"/>
    </source>
</evidence>
<sequence length="59" mass="6522">MVEGLMELCRDAFAAELSYWPKFVEYSKGADLPSNLDHDLHAYVSPRTAAPAASPGRIR</sequence>
<name>A0ABN1QVJ3_9ACTN</name>
<reference evidence="1 2" key="1">
    <citation type="journal article" date="2019" name="Int. J. Syst. Evol. Microbiol.">
        <title>The Global Catalogue of Microorganisms (GCM) 10K type strain sequencing project: providing services to taxonomists for standard genome sequencing and annotation.</title>
        <authorList>
            <consortium name="The Broad Institute Genomics Platform"/>
            <consortium name="The Broad Institute Genome Sequencing Center for Infectious Disease"/>
            <person name="Wu L."/>
            <person name="Ma J."/>
        </authorList>
    </citation>
    <scope>NUCLEOTIDE SEQUENCE [LARGE SCALE GENOMIC DNA]</scope>
    <source>
        <strain evidence="1 2">JCM 11136</strain>
    </source>
</reference>
<comment type="caution">
    <text evidence="1">The sequence shown here is derived from an EMBL/GenBank/DDBJ whole genome shotgun (WGS) entry which is preliminary data.</text>
</comment>
<organism evidence="1 2">
    <name type="scientific">Nonomuraea longicatena</name>
    <dbReference type="NCBI Taxonomy" id="83682"/>
    <lineage>
        <taxon>Bacteria</taxon>
        <taxon>Bacillati</taxon>
        <taxon>Actinomycetota</taxon>
        <taxon>Actinomycetes</taxon>
        <taxon>Streptosporangiales</taxon>
        <taxon>Streptosporangiaceae</taxon>
        <taxon>Nonomuraea</taxon>
    </lineage>
</organism>
<accession>A0ABN1QVJ3</accession>